<comment type="caution">
    <text evidence="1">The sequence shown here is derived from an EMBL/GenBank/DDBJ whole genome shotgun (WGS) entry which is preliminary data.</text>
</comment>
<organism evidence="1 2">
    <name type="scientific">Racocetra fulgida</name>
    <dbReference type="NCBI Taxonomy" id="60492"/>
    <lineage>
        <taxon>Eukaryota</taxon>
        <taxon>Fungi</taxon>
        <taxon>Fungi incertae sedis</taxon>
        <taxon>Mucoromycota</taxon>
        <taxon>Glomeromycotina</taxon>
        <taxon>Glomeromycetes</taxon>
        <taxon>Diversisporales</taxon>
        <taxon>Gigasporaceae</taxon>
        <taxon>Racocetra</taxon>
    </lineage>
</organism>
<dbReference type="AlphaFoldDB" id="A0A9N9P612"/>
<evidence type="ECO:0000313" key="1">
    <source>
        <dbReference type="EMBL" id="CAG8790493.1"/>
    </source>
</evidence>
<gene>
    <name evidence="1" type="ORF">RFULGI_LOCUS16698</name>
</gene>
<reference evidence="1" key="1">
    <citation type="submission" date="2021-06" db="EMBL/GenBank/DDBJ databases">
        <authorList>
            <person name="Kallberg Y."/>
            <person name="Tangrot J."/>
            <person name="Rosling A."/>
        </authorList>
    </citation>
    <scope>NUCLEOTIDE SEQUENCE</scope>
    <source>
        <strain evidence="1">IN212</strain>
    </source>
</reference>
<feature type="non-terminal residue" evidence="1">
    <location>
        <position position="74"/>
    </location>
</feature>
<sequence length="74" mass="8427">MITTPTSIFYKLVHTNEKHHTAENIAKGINDIIQETETSAFEYLNHVLQARPALYSILTEDIKINDDIKATILD</sequence>
<protein>
    <submittedName>
        <fullName evidence="1">1809_t:CDS:1</fullName>
    </submittedName>
</protein>
<accession>A0A9N9P612</accession>
<dbReference type="Proteomes" id="UP000789396">
    <property type="component" value="Unassembled WGS sequence"/>
</dbReference>
<evidence type="ECO:0000313" key="2">
    <source>
        <dbReference type="Proteomes" id="UP000789396"/>
    </source>
</evidence>
<name>A0A9N9P612_9GLOM</name>
<dbReference type="OrthoDB" id="2439304at2759"/>
<keyword evidence="2" id="KW-1185">Reference proteome</keyword>
<proteinExistence type="predicted"/>
<dbReference type="EMBL" id="CAJVPZ010060747">
    <property type="protein sequence ID" value="CAG8790493.1"/>
    <property type="molecule type" value="Genomic_DNA"/>
</dbReference>